<dbReference type="Proteomes" id="UP000288024">
    <property type="component" value="Unassembled WGS sequence"/>
</dbReference>
<keyword evidence="1" id="KW-0812">Transmembrane</keyword>
<reference evidence="2 3" key="1">
    <citation type="submission" date="2019-01" db="EMBL/GenBank/DDBJ databases">
        <title>Bacillus sp. M5HDSG1-1, whole genome shotgun sequence.</title>
        <authorList>
            <person name="Tuo L."/>
        </authorList>
    </citation>
    <scope>NUCLEOTIDE SEQUENCE [LARGE SCALE GENOMIC DNA]</scope>
    <source>
        <strain evidence="2 3">M5HDSG1-1</strain>
    </source>
</reference>
<accession>A0A437KHG5</accession>
<organism evidence="2 3">
    <name type="scientific">Niallia taxi</name>
    <dbReference type="NCBI Taxonomy" id="2499688"/>
    <lineage>
        <taxon>Bacteria</taxon>
        <taxon>Bacillati</taxon>
        <taxon>Bacillota</taxon>
        <taxon>Bacilli</taxon>
        <taxon>Bacillales</taxon>
        <taxon>Bacillaceae</taxon>
        <taxon>Niallia</taxon>
    </lineage>
</organism>
<comment type="caution">
    <text evidence="2">The sequence shown here is derived from an EMBL/GenBank/DDBJ whole genome shotgun (WGS) entry which is preliminary data.</text>
</comment>
<keyword evidence="1" id="KW-0472">Membrane</keyword>
<sequence length="76" mass="8824">MNKIHETQIDETKYVNNKEEIFVPSEFKAAQQVTGDRFPEQDYNVSTFPKPVRYAGYVLAAFLVIMVGFTLFAMWL</sequence>
<evidence type="ECO:0000313" key="3">
    <source>
        <dbReference type="Proteomes" id="UP000288024"/>
    </source>
</evidence>
<name>A0A437KHG5_9BACI</name>
<dbReference type="AlphaFoldDB" id="A0A437KHG5"/>
<dbReference type="EMBL" id="RZTZ01000001">
    <property type="protein sequence ID" value="RVT67766.1"/>
    <property type="molecule type" value="Genomic_DNA"/>
</dbReference>
<gene>
    <name evidence="2" type="ORF">EM808_04640</name>
</gene>
<evidence type="ECO:0000313" key="2">
    <source>
        <dbReference type="EMBL" id="RVT67766.1"/>
    </source>
</evidence>
<evidence type="ECO:0000256" key="1">
    <source>
        <dbReference type="SAM" id="Phobius"/>
    </source>
</evidence>
<proteinExistence type="predicted"/>
<feature type="transmembrane region" description="Helical" evidence="1">
    <location>
        <begin position="54"/>
        <end position="75"/>
    </location>
</feature>
<keyword evidence="3" id="KW-1185">Reference proteome</keyword>
<dbReference type="RefSeq" id="WP_127736520.1">
    <property type="nucleotide sequence ID" value="NZ_JBCMXX010000013.1"/>
</dbReference>
<keyword evidence="1" id="KW-1133">Transmembrane helix</keyword>
<protein>
    <submittedName>
        <fullName evidence="2">Uncharacterized protein</fullName>
    </submittedName>
</protein>